<proteinExistence type="predicted"/>
<evidence type="ECO:0008006" key="3">
    <source>
        <dbReference type="Google" id="ProtNLM"/>
    </source>
</evidence>
<accession>A0ABY7Q1F6</accession>
<keyword evidence="2" id="KW-1185">Reference proteome</keyword>
<dbReference type="RefSeq" id="WP_270143196.1">
    <property type="nucleotide sequence ID" value="NZ_CP115450.1"/>
</dbReference>
<name>A0ABY7Q1F6_9ACTN</name>
<sequence>MKLHHTPPPPSPQIPTECFQVVIYLAKPSPAFPELEMRACEDYALAHNWDVTLTILDDETEKPPEQRPLLLAALQSISDKTAGSILIPSKAAISPLDGEFDDFAAQVEKAGGFLQVARR</sequence>
<evidence type="ECO:0000313" key="1">
    <source>
        <dbReference type="EMBL" id="WBP86492.1"/>
    </source>
</evidence>
<evidence type="ECO:0000313" key="2">
    <source>
        <dbReference type="Proteomes" id="UP001212821"/>
    </source>
</evidence>
<organism evidence="1 2">
    <name type="scientific">Kitasatospora cathayae</name>
    <dbReference type="NCBI Taxonomy" id="3004092"/>
    <lineage>
        <taxon>Bacteria</taxon>
        <taxon>Bacillati</taxon>
        <taxon>Actinomycetota</taxon>
        <taxon>Actinomycetes</taxon>
        <taxon>Kitasatosporales</taxon>
        <taxon>Streptomycetaceae</taxon>
        <taxon>Kitasatospora</taxon>
    </lineage>
</organism>
<dbReference type="EMBL" id="CP115450">
    <property type="protein sequence ID" value="WBP86492.1"/>
    <property type="molecule type" value="Genomic_DNA"/>
</dbReference>
<reference evidence="2" key="1">
    <citation type="submission" date="2022-12" db="EMBL/GenBank/DDBJ databases">
        <authorList>
            <person name="Mo P."/>
        </authorList>
    </citation>
    <scope>NUCLEOTIDE SEQUENCE [LARGE SCALE GENOMIC DNA]</scope>
    <source>
        <strain evidence="2">HUAS 3-15</strain>
    </source>
</reference>
<gene>
    <name evidence="1" type="ORF">O1G21_12015</name>
</gene>
<protein>
    <recommendedName>
        <fullName evidence="3">Resolvase/invertase-type recombinase catalytic domain-containing protein</fullName>
    </recommendedName>
</protein>
<dbReference type="Proteomes" id="UP001212821">
    <property type="component" value="Chromosome"/>
</dbReference>